<evidence type="ECO:0000313" key="6">
    <source>
        <dbReference type="Proteomes" id="UP001579974"/>
    </source>
</evidence>
<dbReference type="SUPFAM" id="SSF46785">
    <property type="entry name" value="Winged helix' DNA-binding domain"/>
    <property type="match status" value="1"/>
</dbReference>
<keyword evidence="2" id="KW-0238">DNA-binding</keyword>
<protein>
    <submittedName>
        <fullName evidence="5">MarR family transcriptional regulator</fullName>
    </submittedName>
</protein>
<evidence type="ECO:0000256" key="3">
    <source>
        <dbReference type="ARBA" id="ARBA00023163"/>
    </source>
</evidence>
<keyword evidence="3" id="KW-0804">Transcription</keyword>
<accession>A0ABV5ACH4</accession>
<evidence type="ECO:0000256" key="2">
    <source>
        <dbReference type="ARBA" id="ARBA00023125"/>
    </source>
</evidence>
<dbReference type="Gene3D" id="1.10.10.10">
    <property type="entry name" value="Winged helix-like DNA-binding domain superfamily/Winged helix DNA-binding domain"/>
    <property type="match status" value="1"/>
</dbReference>
<dbReference type="InterPro" id="IPR036388">
    <property type="entry name" value="WH-like_DNA-bd_sf"/>
</dbReference>
<sequence length="140" mass="16296">MKVNFSEFISILIHNTDLIFTNYVKATLYPFNLAPEQNLIMMLLWEQDGLNQNEIADKLKKDKTNVARMISNLEQKGFIHRVTGEDRRSLRVYLTDQGKELGDDVIPLIHQFNDLVCKGITDEEIEQMRRILLKMSANVQ</sequence>
<dbReference type="PANTHER" id="PTHR42756:SF1">
    <property type="entry name" value="TRANSCRIPTIONAL REPRESSOR OF EMRAB OPERON"/>
    <property type="match status" value="1"/>
</dbReference>
<dbReference type="SMART" id="SM00347">
    <property type="entry name" value="HTH_MARR"/>
    <property type="match status" value="1"/>
</dbReference>
<proteinExistence type="predicted"/>
<dbReference type="InterPro" id="IPR000835">
    <property type="entry name" value="HTH_MarR-typ"/>
</dbReference>
<comment type="caution">
    <text evidence="5">The sequence shown here is derived from an EMBL/GenBank/DDBJ whole genome shotgun (WGS) entry which is preliminary data.</text>
</comment>
<dbReference type="EMBL" id="JBDXSU010000003">
    <property type="protein sequence ID" value="MFB5189751.1"/>
    <property type="molecule type" value="Genomic_DNA"/>
</dbReference>
<reference evidence="5 6" key="1">
    <citation type="journal article" date="2024" name="Int. J. Mol. Sci.">
        <title>Exploration of Alicyclobacillus spp. Genome in Search of Antibiotic Resistance.</title>
        <authorList>
            <person name="Bucka-Kolendo J."/>
            <person name="Kiousi D.E."/>
            <person name="Dekowska A."/>
            <person name="Mikolajczuk-Szczyrba A."/>
            <person name="Karadedos D.M."/>
            <person name="Michael P."/>
            <person name="Galanis A."/>
            <person name="Sokolowska B."/>
        </authorList>
    </citation>
    <scope>NUCLEOTIDE SEQUENCE [LARGE SCALE GENOMIC DNA]</scope>
    <source>
        <strain evidence="5 6">KKP 3000</strain>
    </source>
</reference>
<feature type="domain" description="HTH marR-type" evidence="4">
    <location>
        <begin position="1"/>
        <end position="137"/>
    </location>
</feature>
<keyword evidence="1" id="KW-0805">Transcription regulation</keyword>
<dbReference type="PRINTS" id="PR00598">
    <property type="entry name" value="HTHMARR"/>
</dbReference>
<organism evidence="5 6">
    <name type="scientific">Alicyclobacillus fastidiosus</name>
    <dbReference type="NCBI Taxonomy" id="392011"/>
    <lineage>
        <taxon>Bacteria</taxon>
        <taxon>Bacillati</taxon>
        <taxon>Bacillota</taxon>
        <taxon>Bacilli</taxon>
        <taxon>Bacillales</taxon>
        <taxon>Alicyclobacillaceae</taxon>
        <taxon>Alicyclobacillus</taxon>
    </lineage>
</organism>
<keyword evidence="6" id="KW-1185">Reference proteome</keyword>
<dbReference type="RefSeq" id="WP_275475206.1">
    <property type="nucleotide sequence ID" value="NZ_CP162940.1"/>
</dbReference>
<dbReference type="InterPro" id="IPR036390">
    <property type="entry name" value="WH_DNA-bd_sf"/>
</dbReference>
<dbReference type="Proteomes" id="UP001579974">
    <property type="component" value="Unassembled WGS sequence"/>
</dbReference>
<evidence type="ECO:0000313" key="5">
    <source>
        <dbReference type="EMBL" id="MFB5189751.1"/>
    </source>
</evidence>
<dbReference type="PANTHER" id="PTHR42756">
    <property type="entry name" value="TRANSCRIPTIONAL REGULATOR, MARR"/>
    <property type="match status" value="1"/>
</dbReference>
<dbReference type="Pfam" id="PF01047">
    <property type="entry name" value="MarR"/>
    <property type="match status" value="1"/>
</dbReference>
<evidence type="ECO:0000259" key="4">
    <source>
        <dbReference type="PROSITE" id="PS50995"/>
    </source>
</evidence>
<gene>
    <name evidence="5" type="ORF">KKP3000_003028</name>
</gene>
<evidence type="ECO:0000256" key="1">
    <source>
        <dbReference type="ARBA" id="ARBA00023015"/>
    </source>
</evidence>
<name>A0ABV5ACH4_9BACL</name>
<dbReference type="PROSITE" id="PS50995">
    <property type="entry name" value="HTH_MARR_2"/>
    <property type="match status" value="1"/>
</dbReference>